<feature type="active site" description="Nucleophile" evidence="4">
    <location>
        <position position="69"/>
    </location>
</feature>
<dbReference type="Proteomes" id="UP000010824">
    <property type="component" value="Chromosome"/>
</dbReference>
<protein>
    <recommendedName>
        <fullName evidence="4">tRNA pseudouridine synthase A</fullName>
        <ecNumber evidence="4">5.4.99.12</ecNumber>
    </recommendedName>
    <alternativeName>
        <fullName evidence="4">tRNA pseudouridine(38-40) synthase</fullName>
    </alternativeName>
    <alternativeName>
        <fullName evidence="4">tRNA pseudouridylate synthase I</fullName>
    </alternativeName>
    <alternativeName>
        <fullName evidence="4">tRNA-uridine isomerase I</fullName>
    </alternativeName>
</protein>
<dbReference type="AlphaFoldDB" id="L0HGK4"/>
<evidence type="ECO:0000313" key="8">
    <source>
        <dbReference type="Proteomes" id="UP000010824"/>
    </source>
</evidence>
<dbReference type="GeneID" id="14308681"/>
<dbReference type="EMBL" id="CP003167">
    <property type="protein sequence ID" value="AGB03877.1"/>
    <property type="molecule type" value="Genomic_DNA"/>
</dbReference>
<dbReference type="GO" id="GO:0003723">
    <property type="term" value="F:RNA binding"/>
    <property type="evidence" value="ECO:0007669"/>
    <property type="project" value="InterPro"/>
</dbReference>
<evidence type="ECO:0000256" key="5">
    <source>
        <dbReference type="RuleBase" id="RU003792"/>
    </source>
</evidence>
<dbReference type="Gene3D" id="3.30.70.660">
    <property type="entry name" value="Pseudouridine synthase I, catalytic domain, C-terminal subdomain"/>
    <property type="match status" value="1"/>
</dbReference>
<keyword evidence="2 4" id="KW-0819">tRNA processing</keyword>
<dbReference type="PANTHER" id="PTHR11142:SF0">
    <property type="entry name" value="TRNA PSEUDOURIDINE SYNTHASE-LIKE 1"/>
    <property type="match status" value="1"/>
</dbReference>
<reference evidence="7 8" key="2">
    <citation type="journal article" date="2014" name="Genome Announc.">
        <title>Complete Genome Sequence of Methanoregula formicica SMSPT, a Mesophilic Hydrogenotrophic Methanogen Isolated from a Methanogenic Upflow Anaerobic Sludge Blanket Reactor.</title>
        <authorList>
            <person name="Yamamoto K."/>
            <person name="Tamaki H."/>
            <person name="Cadillo-Quiroz H."/>
            <person name="Imachi H."/>
            <person name="Kyrpides N."/>
            <person name="Woyke T."/>
            <person name="Goodwin L."/>
            <person name="Zinder S.H."/>
            <person name="Kamagata Y."/>
            <person name="Liu W.T."/>
        </authorList>
    </citation>
    <scope>NUCLEOTIDE SEQUENCE [LARGE SCALE GENOMIC DNA]</scope>
    <source>
        <strain evidence="8">DSM 22288 / NBRC 105244 / SMSP</strain>
    </source>
</reference>
<proteinExistence type="inferred from homology"/>
<evidence type="ECO:0000256" key="4">
    <source>
        <dbReference type="HAMAP-Rule" id="MF_00171"/>
    </source>
</evidence>
<comment type="function">
    <text evidence="4">Formation of pseudouridine at positions 38, 39 and 40 in the anticodon stem and loop of transfer RNAs.</text>
</comment>
<dbReference type="InterPro" id="IPR020103">
    <property type="entry name" value="PsdUridine_synth_cat_dom_sf"/>
</dbReference>
<dbReference type="InParanoid" id="L0HGK4"/>
<gene>
    <name evidence="4" type="primary">truA</name>
    <name evidence="7" type="ordered locus">Metfor_2897</name>
</gene>
<dbReference type="PANTHER" id="PTHR11142">
    <property type="entry name" value="PSEUDOURIDYLATE SYNTHASE"/>
    <property type="match status" value="1"/>
</dbReference>
<dbReference type="GO" id="GO:0160147">
    <property type="term" value="F:tRNA pseudouridine(38-40) synthase activity"/>
    <property type="evidence" value="ECO:0007669"/>
    <property type="project" value="UniProtKB-EC"/>
</dbReference>
<dbReference type="EC" id="5.4.99.12" evidence="4"/>
<dbReference type="OrthoDB" id="25720at2157"/>
<sequence>MEKDQADHPSHPAPVRLAFRVSYLGSRFFGSQMQVSERTVEGEFVAACQRLSLFSDWRDAGFLFAGRTDRGVHAIGQVAAFSTDVPERAVATINLQLPPDCWCTAYAEVSPTFHPRYDAKKRTYRYFFSRAPPCIDAMAHAAARFVGSHNFSSFARMDGRNPCRTVYSARVLEEGGFVCLEVTAESFLWHQVRCMATALLRIGEGEEDVDLIDHLLTAEPEKALSPAPAEGLVLWDTDCGICWKPIVARERSARFIDDLLRHHFLMGNVCQVLQQDRPSS</sequence>
<dbReference type="NCBIfam" id="TIGR00071">
    <property type="entry name" value="hisT_truA"/>
    <property type="match status" value="1"/>
</dbReference>
<dbReference type="InterPro" id="IPR020097">
    <property type="entry name" value="PsdUridine_synth_TruA_a/b_dom"/>
</dbReference>
<dbReference type="InterPro" id="IPR001406">
    <property type="entry name" value="PsdUridine_synth_TruA"/>
</dbReference>
<dbReference type="eggNOG" id="arCOG04449">
    <property type="taxonomic scope" value="Archaea"/>
</dbReference>
<dbReference type="Pfam" id="PF01416">
    <property type="entry name" value="PseudoU_synth_1"/>
    <property type="match status" value="1"/>
</dbReference>
<dbReference type="STRING" id="593750.Metfor_2897"/>
<dbReference type="InterPro" id="IPR020094">
    <property type="entry name" value="TruA/RsuA/RluB/E/F_N"/>
</dbReference>
<comment type="caution">
    <text evidence="4">Lacks conserved residue(s) required for the propagation of feature annotation.</text>
</comment>
<organism evidence="7 8">
    <name type="scientific">Methanoregula formicica (strain DSM 22288 / NBRC 105244 / SMSP)</name>
    <dbReference type="NCBI Taxonomy" id="593750"/>
    <lineage>
        <taxon>Archaea</taxon>
        <taxon>Methanobacteriati</taxon>
        <taxon>Methanobacteriota</taxon>
        <taxon>Stenosarchaea group</taxon>
        <taxon>Methanomicrobia</taxon>
        <taxon>Methanomicrobiales</taxon>
        <taxon>Methanoregulaceae</taxon>
        <taxon>Methanoregula</taxon>
    </lineage>
</organism>
<evidence type="ECO:0000256" key="2">
    <source>
        <dbReference type="ARBA" id="ARBA00022694"/>
    </source>
</evidence>
<evidence type="ECO:0000259" key="6">
    <source>
        <dbReference type="Pfam" id="PF01416"/>
    </source>
</evidence>
<evidence type="ECO:0000256" key="1">
    <source>
        <dbReference type="ARBA" id="ARBA00009375"/>
    </source>
</evidence>
<feature type="binding site" evidence="4">
    <location>
        <position position="124"/>
    </location>
    <ligand>
        <name>substrate</name>
    </ligand>
</feature>
<comment type="catalytic activity">
    <reaction evidence="4 5">
        <text>uridine(38/39/40) in tRNA = pseudouridine(38/39/40) in tRNA</text>
        <dbReference type="Rhea" id="RHEA:22376"/>
        <dbReference type="Rhea" id="RHEA-COMP:10085"/>
        <dbReference type="Rhea" id="RHEA-COMP:10087"/>
        <dbReference type="ChEBI" id="CHEBI:65314"/>
        <dbReference type="ChEBI" id="CHEBI:65315"/>
        <dbReference type="EC" id="5.4.99.12"/>
    </reaction>
</comment>
<dbReference type="HOGENOM" id="CLU_014673_4_2_2"/>
<dbReference type="GO" id="GO:0031119">
    <property type="term" value="P:tRNA pseudouridine synthesis"/>
    <property type="evidence" value="ECO:0007669"/>
    <property type="project" value="UniProtKB-UniRule"/>
</dbReference>
<dbReference type="HAMAP" id="MF_00171">
    <property type="entry name" value="TruA"/>
    <property type="match status" value="1"/>
</dbReference>
<evidence type="ECO:0000256" key="3">
    <source>
        <dbReference type="ARBA" id="ARBA00023235"/>
    </source>
</evidence>
<name>L0HGK4_METFS</name>
<dbReference type="Gene3D" id="3.30.70.580">
    <property type="entry name" value="Pseudouridine synthase I, catalytic domain, N-terminal subdomain"/>
    <property type="match status" value="1"/>
</dbReference>
<feature type="domain" description="Pseudouridine synthase I TruA alpha/beta" evidence="6">
    <location>
        <begin position="141"/>
        <end position="236"/>
    </location>
</feature>
<keyword evidence="8" id="KW-1185">Reference proteome</keyword>
<keyword evidence="3 4" id="KW-0413">Isomerase</keyword>
<dbReference type="RefSeq" id="WP_015286839.1">
    <property type="nucleotide sequence ID" value="NC_019943.1"/>
</dbReference>
<dbReference type="InterPro" id="IPR020095">
    <property type="entry name" value="PsdUridine_synth_TruA_C"/>
</dbReference>
<dbReference type="FunCoup" id="L0HGK4">
    <property type="interactions" value="180"/>
</dbReference>
<evidence type="ECO:0000313" key="7">
    <source>
        <dbReference type="EMBL" id="AGB03877.1"/>
    </source>
</evidence>
<dbReference type="KEGG" id="mfo:Metfor_2897"/>
<reference evidence="8" key="1">
    <citation type="submission" date="2011-12" db="EMBL/GenBank/DDBJ databases">
        <title>Complete sequence of Methanoregula formicicum SMSP.</title>
        <authorList>
            <person name="Lucas S."/>
            <person name="Han J."/>
            <person name="Lapidus A."/>
            <person name="Cheng J.-F."/>
            <person name="Goodwin L."/>
            <person name="Pitluck S."/>
            <person name="Peters L."/>
            <person name="Ovchinnikova G."/>
            <person name="Teshima H."/>
            <person name="Detter J.C."/>
            <person name="Han C."/>
            <person name="Tapia R."/>
            <person name="Land M."/>
            <person name="Hauser L."/>
            <person name="Kyrpides N."/>
            <person name="Ivanova N."/>
            <person name="Pagani I."/>
            <person name="Imachi H."/>
            <person name="Tamaki H."/>
            <person name="Sekiguchi Y."/>
            <person name="Kamagata Y."/>
            <person name="Cadillo-Quiroz H."/>
            <person name="Zinder S."/>
            <person name="Liu W.-T."/>
            <person name="Woyke T."/>
        </authorList>
    </citation>
    <scope>NUCLEOTIDE SEQUENCE [LARGE SCALE GENOMIC DNA]</scope>
    <source>
        <strain evidence="8">DSM 22288 / NBRC 105244 / SMSP</strain>
    </source>
</reference>
<comment type="similarity">
    <text evidence="1 4 5">Belongs to the tRNA pseudouridine synthase TruA family.</text>
</comment>
<accession>L0HGK4</accession>
<dbReference type="SUPFAM" id="SSF55120">
    <property type="entry name" value="Pseudouridine synthase"/>
    <property type="match status" value="1"/>
</dbReference>